<evidence type="ECO:0000259" key="2">
    <source>
        <dbReference type="Pfam" id="PF12776"/>
    </source>
</evidence>
<evidence type="ECO:0000313" key="3">
    <source>
        <dbReference type="EMBL" id="PIA26370.1"/>
    </source>
</evidence>
<gene>
    <name evidence="3" type="ORF">AQUCO_09400018v1</name>
</gene>
<dbReference type="PANTHER" id="PTHR31704">
    <property type="entry name" value="MYB/SANT-LIKE DNA-BINDING DOMAIN PROTEIN-RELATED"/>
    <property type="match status" value="1"/>
</dbReference>
<keyword evidence="4" id="KW-1185">Reference proteome</keyword>
<organism evidence="3 4">
    <name type="scientific">Aquilegia coerulea</name>
    <name type="common">Rocky mountain columbine</name>
    <dbReference type="NCBI Taxonomy" id="218851"/>
    <lineage>
        <taxon>Eukaryota</taxon>
        <taxon>Viridiplantae</taxon>
        <taxon>Streptophyta</taxon>
        <taxon>Embryophyta</taxon>
        <taxon>Tracheophyta</taxon>
        <taxon>Spermatophyta</taxon>
        <taxon>Magnoliopsida</taxon>
        <taxon>Ranunculales</taxon>
        <taxon>Ranunculaceae</taxon>
        <taxon>Thalictroideae</taxon>
        <taxon>Aquilegia</taxon>
    </lineage>
</organism>
<dbReference type="EMBL" id="KZ305111">
    <property type="protein sequence ID" value="PIA26370.1"/>
    <property type="molecule type" value="Genomic_DNA"/>
</dbReference>
<protein>
    <recommendedName>
        <fullName evidence="2">Myb/SANT-like domain-containing protein</fullName>
    </recommendedName>
</protein>
<name>A0A2G5C533_AQUCA</name>
<feature type="domain" description="Myb/SANT-like" evidence="2">
    <location>
        <begin position="17"/>
        <end position="103"/>
    </location>
</feature>
<dbReference type="OrthoDB" id="1730132at2759"/>
<sequence length="306" mass="35659">MANPHKVFTNTLGLRDRFIDICVEEFDARNYKGTCLIPESWKQLEKELNEEFGLQLNHKALKNHWDDLKRKYMAWRYLRGKTRNLYNSETGLFNMTEEDWQEYIFLLNILNYFKLLKHPKAKEIRSKPLTRVNDLMNIYEVVLSAGGFRWGPSNTAAPQNEDQTIPPNEQVEADEATQVDENIDNSFEDTHLNEEENGMPRNQNERPSVEKGSSSKKRRRSFIPDSNVVEKVATLISEQVSLMKSESEKKDKEKVEMEAYSVQECVNLFFCLNKSYGLTDDMMEKAMMKLCEKVDVGVPHTPTNQK</sequence>
<dbReference type="InterPro" id="IPR024752">
    <property type="entry name" value="Myb/SANT-like_dom"/>
</dbReference>
<dbReference type="Pfam" id="PF12776">
    <property type="entry name" value="Myb_DNA-bind_3"/>
    <property type="match status" value="1"/>
</dbReference>
<dbReference type="Proteomes" id="UP000230069">
    <property type="component" value="Unassembled WGS sequence"/>
</dbReference>
<dbReference type="AlphaFoldDB" id="A0A2G5C533"/>
<proteinExistence type="predicted"/>
<accession>A0A2G5C533</accession>
<reference evidence="3 4" key="1">
    <citation type="submission" date="2017-09" db="EMBL/GenBank/DDBJ databases">
        <title>WGS assembly of Aquilegia coerulea Goldsmith.</title>
        <authorList>
            <person name="Hodges S."/>
            <person name="Kramer E."/>
            <person name="Nordborg M."/>
            <person name="Tomkins J."/>
            <person name="Borevitz J."/>
            <person name="Derieg N."/>
            <person name="Yan J."/>
            <person name="Mihaltcheva S."/>
            <person name="Hayes R.D."/>
            <person name="Rokhsar D."/>
        </authorList>
    </citation>
    <scope>NUCLEOTIDE SEQUENCE [LARGE SCALE GENOMIC DNA]</scope>
    <source>
        <strain evidence="4">cv. Goldsmith</strain>
    </source>
</reference>
<dbReference type="PANTHER" id="PTHR31704:SF48">
    <property type="entry name" value="L10-INTERACTING MYB DOMAIN-CONTAINING PROTEIN-LIKE"/>
    <property type="match status" value="1"/>
</dbReference>
<evidence type="ECO:0000313" key="4">
    <source>
        <dbReference type="Proteomes" id="UP000230069"/>
    </source>
</evidence>
<dbReference type="STRING" id="218851.A0A2G5C533"/>
<dbReference type="InParanoid" id="A0A2G5C533"/>
<evidence type="ECO:0000256" key="1">
    <source>
        <dbReference type="SAM" id="MobiDB-lite"/>
    </source>
</evidence>
<feature type="region of interest" description="Disordered" evidence="1">
    <location>
        <begin position="191"/>
        <end position="222"/>
    </location>
</feature>